<proteinExistence type="predicted"/>
<sequence>MVNIVVDADIPLNPSSEEVKAAGGSLINLINEIDPFDRNVTIFVSGEMATVYRLGITSQGAMSNHELALYGNNTGENLSSLSAAEQEEIIKDANNRLYSCYICGGKHVDIKGFRPQGFEQNEHTLRVLENLSIIYNAGFQQGLIYMPGHENDSWPYLIDGFNVYAVPISTTDVNGEKAVLYDKYIDEEMGLSGSQWQDLLQSQFDENAKAGAPTVVIFSNLVSGNGEFLDAYRNFLNYAESQGARFLTTFQLVDMAAAKNSASSIPELEEARKGAEDVSPDEKGAIADCPNCDEASSGKGASIINFSIRKNESCINCTQNSTNSTEVV</sequence>
<dbReference type="SUPFAM" id="SSF88713">
    <property type="entry name" value="Glycoside hydrolase/deacetylase"/>
    <property type="match status" value="1"/>
</dbReference>
<evidence type="ECO:0008006" key="2">
    <source>
        <dbReference type="Google" id="ProtNLM"/>
    </source>
</evidence>
<dbReference type="GO" id="GO:0005975">
    <property type="term" value="P:carbohydrate metabolic process"/>
    <property type="evidence" value="ECO:0007669"/>
    <property type="project" value="InterPro"/>
</dbReference>
<name>A0A0W8F518_9ZZZZ</name>
<evidence type="ECO:0000313" key="1">
    <source>
        <dbReference type="EMBL" id="KUG16006.1"/>
    </source>
</evidence>
<comment type="caution">
    <text evidence="1">The sequence shown here is derived from an EMBL/GenBank/DDBJ whole genome shotgun (WGS) entry which is preliminary data.</text>
</comment>
<dbReference type="EMBL" id="LNQE01001517">
    <property type="protein sequence ID" value="KUG16006.1"/>
    <property type="molecule type" value="Genomic_DNA"/>
</dbReference>
<reference evidence="1" key="1">
    <citation type="journal article" date="2015" name="Proc. Natl. Acad. Sci. U.S.A.">
        <title>Networks of energetic and metabolic interactions define dynamics in microbial communities.</title>
        <authorList>
            <person name="Embree M."/>
            <person name="Liu J.K."/>
            <person name="Al-Bassam M.M."/>
            <person name="Zengler K."/>
        </authorList>
    </citation>
    <scope>NUCLEOTIDE SEQUENCE</scope>
</reference>
<gene>
    <name evidence="1" type="ORF">ASZ90_014337</name>
</gene>
<accession>A0A0W8F518</accession>
<dbReference type="Gene3D" id="3.20.20.370">
    <property type="entry name" value="Glycoside hydrolase/deacetylase"/>
    <property type="match status" value="1"/>
</dbReference>
<protein>
    <recommendedName>
        <fullName evidence="2">NodB homology domain-containing protein</fullName>
    </recommendedName>
</protein>
<organism evidence="1">
    <name type="scientific">hydrocarbon metagenome</name>
    <dbReference type="NCBI Taxonomy" id="938273"/>
    <lineage>
        <taxon>unclassified sequences</taxon>
        <taxon>metagenomes</taxon>
        <taxon>ecological metagenomes</taxon>
    </lineage>
</organism>
<dbReference type="InterPro" id="IPR011330">
    <property type="entry name" value="Glyco_hydro/deAcase_b/a-brl"/>
</dbReference>
<dbReference type="AlphaFoldDB" id="A0A0W8F518"/>